<reference evidence="2 3" key="1">
    <citation type="journal article" date="2016" name="Nat. Commun.">
        <title>Thousands of microbial genomes shed light on interconnected biogeochemical processes in an aquifer system.</title>
        <authorList>
            <person name="Anantharaman K."/>
            <person name="Brown C.T."/>
            <person name="Hug L.A."/>
            <person name="Sharon I."/>
            <person name="Castelle C.J."/>
            <person name="Probst A.J."/>
            <person name="Thomas B.C."/>
            <person name="Singh A."/>
            <person name="Wilkins M.J."/>
            <person name="Karaoz U."/>
            <person name="Brodie E.L."/>
            <person name="Williams K.H."/>
            <person name="Hubbard S.S."/>
            <person name="Banfield J.F."/>
        </authorList>
    </citation>
    <scope>NUCLEOTIDE SEQUENCE [LARGE SCALE GENOMIC DNA]</scope>
</reference>
<feature type="transmembrane region" description="Helical" evidence="1">
    <location>
        <begin position="145"/>
        <end position="163"/>
    </location>
</feature>
<keyword evidence="1" id="KW-0812">Transmembrane</keyword>
<dbReference type="Proteomes" id="UP000178313">
    <property type="component" value="Unassembled WGS sequence"/>
</dbReference>
<dbReference type="AlphaFoldDB" id="A0A1F8B063"/>
<dbReference type="STRING" id="1802513.A3E46_02170"/>
<organism evidence="2 3">
    <name type="scientific">Candidatus Woesebacteria bacterium RIFCSPHIGHO2_12_FULL_46_16</name>
    <dbReference type="NCBI Taxonomy" id="1802513"/>
    <lineage>
        <taxon>Bacteria</taxon>
        <taxon>Candidatus Woeseibacteriota</taxon>
    </lineage>
</organism>
<evidence type="ECO:0000313" key="2">
    <source>
        <dbReference type="EMBL" id="OGM57402.1"/>
    </source>
</evidence>
<evidence type="ECO:0000313" key="3">
    <source>
        <dbReference type="Proteomes" id="UP000178313"/>
    </source>
</evidence>
<accession>A0A1F8B063</accession>
<keyword evidence="1" id="KW-0472">Membrane</keyword>
<keyword evidence="1" id="KW-1133">Transmembrane helix</keyword>
<protein>
    <submittedName>
        <fullName evidence="2">Uncharacterized protein</fullName>
    </submittedName>
</protein>
<feature type="transmembrane region" description="Helical" evidence="1">
    <location>
        <begin position="71"/>
        <end position="90"/>
    </location>
</feature>
<dbReference type="EMBL" id="MGGZ01000010">
    <property type="protein sequence ID" value="OGM57402.1"/>
    <property type="molecule type" value="Genomic_DNA"/>
</dbReference>
<proteinExistence type="predicted"/>
<feature type="transmembrane region" description="Helical" evidence="1">
    <location>
        <begin position="33"/>
        <end position="51"/>
    </location>
</feature>
<feature type="transmembrane region" description="Helical" evidence="1">
    <location>
        <begin position="96"/>
        <end position="115"/>
    </location>
</feature>
<name>A0A1F8B063_9BACT</name>
<evidence type="ECO:0000256" key="1">
    <source>
        <dbReference type="SAM" id="Phobius"/>
    </source>
</evidence>
<comment type="caution">
    <text evidence="2">The sequence shown here is derived from an EMBL/GenBank/DDBJ whole genome shotgun (WGS) entry which is preliminary data.</text>
</comment>
<sequence length="262" mass="29141">MKAFRSLFLILVTLLSLFVSITGVTARIDLAARLLQILFLPVTAYLLYILAEHILAKTPVFDQKTGFRRALIYYCFIVTATVVGVSFFASRNLPQVVSSLVFSPMAIYFLILVWPHRKGALPLKKSEFKLLPATEPKVDVNRRDFLKLIGSAGILALILGLFGRRGGIPNLLGNANLDSVALKDTSGNIVNPAQDSPTDGYSISQIDDSVPSYFGFVNKEGSWFIMREGEDSAFRYVKGDTNFGTSWASRSKLNYNYFDKVF</sequence>
<gene>
    <name evidence="2" type="ORF">A3E46_02170</name>
</gene>